<keyword evidence="2" id="KW-1185">Reference proteome</keyword>
<protein>
    <submittedName>
        <fullName evidence="1">Uncharacterized protein</fullName>
    </submittedName>
</protein>
<accession>A0A8T2PG89</accession>
<dbReference type="EMBL" id="JAFBMS010000007">
    <property type="protein sequence ID" value="KAG9350746.1"/>
    <property type="molecule type" value="Genomic_DNA"/>
</dbReference>
<organism evidence="1 2">
    <name type="scientific">Albula glossodonta</name>
    <name type="common">roundjaw bonefish</name>
    <dbReference type="NCBI Taxonomy" id="121402"/>
    <lineage>
        <taxon>Eukaryota</taxon>
        <taxon>Metazoa</taxon>
        <taxon>Chordata</taxon>
        <taxon>Craniata</taxon>
        <taxon>Vertebrata</taxon>
        <taxon>Euteleostomi</taxon>
        <taxon>Actinopterygii</taxon>
        <taxon>Neopterygii</taxon>
        <taxon>Teleostei</taxon>
        <taxon>Albuliformes</taxon>
        <taxon>Albulidae</taxon>
        <taxon>Albula</taxon>
    </lineage>
</organism>
<dbReference type="AlphaFoldDB" id="A0A8T2PG89"/>
<evidence type="ECO:0000313" key="2">
    <source>
        <dbReference type="Proteomes" id="UP000824540"/>
    </source>
</evidence>
<dbReference type="Proteomes" id="UP000824540">
    <property type="component" value="Unassembled WGS sequence"/>
</dbReference>
<sequence>MSHSAHHLTTVRIVFLPQHRIEWVQPHIVTPRHHIQHVLLSGAVVVPVTWGRQSEVSLPVTQNRESTPRAQSSVVWIAVGKDGVIVSEGN</sequence>
<comment type="caution">
    <text evidence="1">The sequence shown here is derived from an EMBL/GenBank/DDBJ whole genome shotgun (WGS) entry which is preliminary data.</text>
</comment>
<gene>
    <name evidence="1" type="ORF">JZ751_024635</name>
</gene>
<name>A0A8T2PG89_9TELE</name>
<reference evidence="1" key="1">
    <citation type="thesis" date="2021" institute="BYU ScholarsArchive" country="Provo, UT, USA">
        <title>Applications of and Algorithms for Genome Assembly and Genomic Analyses with an Emphasis on Marine Teleosts.</title>
        <authorList>
            <person name="Pickett B.D."/>
        </authorList>
    </citation>
    <scope>NUCLEOTIDE SEQUENCE</scope>
    <source>
        <strain evidence="1">HI-2016</strain>
    </source>
</reference>
<proteinExistence type="predicted"/>
<evidence type="ECO:0000313" key="1">
    <source>
        <dbReference type="EMBL" id="KAG9350746.1"/>
    </source>
</evidence>